<evidence type="ECO:0000313" key="2">
    <source>
        <dbReference type="EMBL" id="SFD84182.1"/>
    </source>
</evidence>
<accession>A0A1I1VM86</accession>
<dbReference type="RefSeq" id="WP_143140348.1">
    <property type="nucleotide sequence ID" value="NZ_FOMX01000005.1"/>
</dbReference>
<dbReference type="AlphaFoldDB" id="A0A1I1VM86"/>
<proteinExistence type="predicted"/>
<dbReference type="STRING" id="54.SAMN02745121_01787"/>
<reference evidence="3" key="1">
    <citation type="submission" date="2016-10" db="EMBL/GenBank/DDBJ databases">
        <authorList>
            <person name="Varghese N."/>
            <person name="Submissions S."/>
        </authorList>
    </citation>
    <scope>NUCLEOTIDE SEQUENCE [LARGE SCALE GENOMIC DNA]</scope>
    <source>
        <strain evidence="3">ATCC 25963</strain>
    </source>
</reference>
<keyword evidence="3" id="KW-1185">Reference proteome</keyword>
<organism evidence="2 3">
    <name type="scientific">Nannocystis exedens</name>
    <dbReference type="NCBI Taxonomy" id="54"/>
    <lineage>
        <taxon>Bacteria</taxon>
        <taxon>Pseudomonadati</taxon>
        <taxon>Myxococcota</taxon>
        <taxon>Polyangia</taxon>
        <taxon>Nannocystales</taxon>
        <taxon>Nannocystaceae</taxon>
        <taxon>Nannocystis</taxon>
    </lineage>
</organism>
<protein>
    <submittedName>
        <fullName evidence="2">Uncharacterized protein</fullName>
    </submittedName>
</protein>
<gene>
    <name evidence="2" type="ORF">SAMN02745121_01787</name>
</gene>
<feature type="region of interest" description="Disordered" evidence="1">
    <location>
        <begin position="62"/>
        <end position="82"/>
    </location>
</feature>
<dbReference type="Proteomes" id="UP000199400">
    <property type="component" value="Unassembled WGS sequence"/>
</dbReference>
<dbReference type="EMBL" id="FOMX01000005">
    <property type="protein sequence ID" value="SFD84182.1"/>
    <property type="molecule type" value="Genomic_DNA"/>
</dbReference>
<sequence>MHPTRPCQRTRLATSAMVTIDACSCAMIHLNVGATTLRFTPEAFEGLSALVLEAVAELAARPPSEHDGGLPLHVGRRVRGEA</sequence>
<evidence type="ECO:0000313" key="3">
    <source>
        <dbReference type="Proteomes" id="UP000199400"/>
    </source>
</evidence>
<evidence type="ECO:0000256" key="1">
    <source>
        <dbReference type="SAM" id="MobiDB-lite"/>
    </source>
</evidence>
<name>A0A1I1VM86_9BACT</name>